<gene>
    <name evidence="1" type="ORF">ICC18_16900</name>
</gene>
<proteinExistence type="predicted"/>
<keyword evidence="2" id="KW-1185">Reference proteome</keyword>
<protein>
    <submittedName>
        <fullName evidence="1">Extracellular solute-binding protein</fullName>
    </submittedName>
</protein>
<dbReference type="PANTHER" id="PTHR43649:SF12">
    <property type="entry name" value="DIACETYLCHITOBIOSE BINDING PROTEIN DASA"/>
    <property type="match status" value="1"/>
</dbReference>
<dbReference type="AlphaFoldDB" id="A0A926QJR1"/>
<dbReference type="InterPro" id="IPR006059">
    <property type="entry name" value="SBP"/>
</dbReference>
<comment type="caution">
    <text evidence="1">The sequence shown here is derived from an EMBL/GenBank/DDBJ whole genome shotgun (WGS) entry which is preliminary data.</text>
</comment>
<dbReference type="SUPFAM" id="SSF53850">
    <property type="entry name" value="Periplasmic binding protein-like II"/>
    <property type="match status" value="1"/>
</dbReference>
<dbReference type="PROSITE" id="PS51257">
    <property type="entry name" value="PROKAR_LIPOPROTEIN"/>
    <property type="match status" value="1"/>
</dbReference>
<dbReference type="EMBL" id="JACVVD010000005">
    <property type="protein sequence ID" value="MBD0381805.1"/>
    <property type="molecule type" value="Genomic_DNA"/>
</dbReference>
<sequence length="551" mass="61606">MPLNTGRRKASLSLLLVGLLTSGLLSGCIGSAQSSVRQEESTGGRGYEEPVTLKVQVYERGLSPSGVTVTNNYLTDWVQRQFGDPNHIRMKYVPVPRARDIQELNVMIASGEAPDIVFTYDENLMYSYASQGGLQELGALLDTYGPNLKSFLGKETLDFGLFEGQLVAIPAKRSYVGKYSSYIREDWLNKLGLPAPQTTEEVYQTLKAFKDKLPGIIGEQVIPLGFSLTPASYEPIVWSFIEPMDEEERITLTHQLGSRDFPTLLPGHKEALRFLNKLYNEGLMSPNFALDKDRTKLNQDISAGAVGLFSADTVNPLLTSTGIYSQLQRNVPGALLSPIDPYTNSRGKHNKPVYKPAGMYIMISKSSKRTVEAVKYLDWMSRKDVLLRLQNGEEGLDYNMQDGIPAALENEETKKRMFNSGDIAIISNGRDFGDPEKNKRAEAMNVLEPYREEASKVLDIALQDGILPVRFDKPVEAQIRYGTALFGKYEELVVRSIMARPSDFDRIYEQALNEIMKGGGEQILKERQTLYKAMQMKRPDRRNHGTGSEGL</sequence>
<dbReference type="Proteomes" id="UP000650466">
    <property type="component" value="Unassembled WGS sequence"/>
</dbReference>
<evidence type="ECO:0000313" key="1">
    <source>
        <dbReference type="EMBL" id="MBD0381805.1"/>
    </source>
</evidence>
<accession>A0A926QJR1</accession>
<dbReference type="Gene3D" id="3.40.190.10">
    <property type="entry name" value="Periplasmic binding protein-like II"/>
    <property type="match status" value="2"/>
</dbReference>
<dbReference type="PANTHER" id="PTHR43649">
    <property type="entry name" value="ARABINOSE-BINDING PROTEIN-RELATED"/>
    <property type="match status" value="1"/>
</dbReference>
<organism evidence="1 2">
    <name type="scientific">Paenibacillus sedimenti</name>
    <dbReference type="NCBI Taxonomy" id="2770274"/>
    <lineage>
        <taxon>Bacteria</taxon>
        <taxon>Bacillati</taxon>
        <taxon>Bacillota</taxon>
        <taxon>Bacilli</taxon>
        <taxon>Bacillales</taxon>
        <taxon>Paenibacillaceae</taxon>
        <taxon>Paenibacillus</taxon>
    </lineage>
</organism>
<reference evidence="1" key="1">
    <citation type="submission" date="2020-09" db="EMBL/GenBank/DDBJ databases">
        <title>Draft Genome Sequence of Paenibacillus sp. WST5.</title>
        <authorList>
            <person name="Bao Z."/>
        </authorList>
    </citation>
    <scope>NUCLEOTIDE SEQUENCE</scope>
    <source>
        <strain evidence="1">WST5</strain>
    </source>
</reference>
<dbReference type="InterPro" id="IPR050490">
    <property type="entry name" value="Bact_solute-bd_prot1"/>
</dbReference>
<dbReference type="Pfam" id="PF01547">
    <property type="entry name" value="SBP_bac_1"/>
    <property type="match status" value="1"/>
</dbReference>
<name>A0A926QJR1_9BACL</name>
<evidence type="ECO:0000313" key="2">
    <source>
        <dbReference type="Proteomes" id="UP000650466"/>
    </source>
</evidence>